<comment type="subcellular location">
    <subcellularLocation>
        <location evidence="1">Cell membrane</location>
        <topology evidence="1">Multi-pass membrane protein</topology>
    </subcellularLocation>
</comment>
<keyword evidence="6 8" id="KW-1133">Transmembrane helix</keyword>
<evidence type="ECO:0000256" key="4">
    <source>
        <dbReference type="ARBA" id="ARBA00022475"/>
    </source>
</evidence>
<feature type="transmembrane region" description="Helical" evidence="8">
    <location>
        <begin position="199"/>
        <end position="232"/>
    </location>
</feature>
<dbReference type="GO" id="GO:0005886">
    <property type="term" value="C:plasma membrane"/>
    <property type="evidence" value="ECO:0007669"/>
    <property type="project" value="UniProtKB-SubCell"/>
</dbReference>
<feature type="transmembrane region" description="Helical" evidence="8">
    <location>
        <begin position="169"/>
        <end position="187"/>
    </location>
</feature>
<evidence type="ECO:0000256" key="7">
    <source>
        <dbReference type="ARBA" id="ARBA00023136"/>
    </source>
</evidence>
<organism evidence="9 10">
    <name type="scientific">Microbacterium testaceum</name>
    <name type="common">Aureobacterium testaceum</name>
    <name type="synonym">Brevibacterium testaceum</name>
    <dbReference type="NCBI Taxonomy" id="2033"/>
    <lineage>
        <taxon>Bacteria</taxon>
        <taxon>Bacillati</taxon>
        <taxon>Actinomycetota</taxon>
        <taxon>Actinomycetes</taxon>
        <taxon>Micrococcales</taxon>
        <taxon>Microbacteriaceae</taxon>
        <taxon>Microbacterium</taxon>
    </lineage>
</organism>
<dbReference type="PANTHER" id="PTHR34979:SF1">
    <property type="entry name" value="INNER MEMBRANE PROTEIN YGAZ"/>
    <property type="match status" value="1"/>
</dbReference>
<evidence type="ECO:0000256" key="6">
    <source>
        <dbReference type="ARBA" id="ARBA00022989"/>
    </source>
</evidence>
<dbReference type="Pfam" id="PF03591">
    <property type="entry name" value="AzlC"/>
    <property type="match status" value="1"/>
</dbReference>
<keyword evidence="4" id="KW-1003">Cell membrane</keyword>
<gene>
    <name evidence="9" type="ORF">MTE01_20960</name>
</gene>
<evidence type="ECO:0000313" key="10">
    <source>
        <dbReference type="Proteomes" id="UP000319525"/>
    </source>
</evidence>
<keyword evidence="7 8" id="KW-0472">Membrane</keyword>
<accession>A0A4Y3QM20</accession>
<evidence type="ECO:0000256" key="8">
    <source>
        <dbReference type="SAM" id="Phobius"/>
    </source>
</evidence>
<dbReference type="InterPro" id="IPR011606">
    <property type="entry name" value="Brnchd-chn_aa_trnsp_permease"/>
</dbReference>
<evidence type="ECO:0000256" key="2">
    <source>
        <dbReference type="ARBA" id="ARBA00010735"/>
    </source>
</evidence>
<dbReference type="AlphaFoldDB" id="A0A4Y3QM20"/>
<comment type="caution">
    <text evidence="9">The sequence shown here is derived from an EMBL/GenBank/DDBJ whole genome shotgun (WGS) entry which is preliminary data.</text>
</comment>
<evidence type="ECO:0000256" key="1">
    <source>
        <dbReference type="ARBA" id="ARBA00004651"/>
    </source>
</evidence>
<keyword evidence="3" id="KW-0813">Transport</keyword>
<feature type="transmembrane region" description="Helical" evidence="8">
    <location>
        <begin position="67"/>
        <end position="93"/>
    </location>
</feature>
<evidence type="ECO:0000256" key="3">
    <source>
        <dbReference type="ARBA" id="ARBA00022448"/>
    </source>
</evidence>
<protein>
    <submittedName>
        <fullName evidence="9">Branched-chain amino acid ABC transporter permease</fullName>
    </submittedName>
</protein>
<dbReference type="PANTHER" id="PTHR34979">
    <property type="entry name" value="INNER MEMBRANE PROTEIN YGAZ"/>
    <property type="match status" value="1"/>
</dbReference>
<sequence>MALSFTMMFMRSLYRTPEGVATRQGLAVALATSAYGISFGALSVASGLDIWQTCVLSLLMFTGGSQFAFVGVIAAGGSAAAPAAIASSALLGVRNAAYAMRMAPVVAGGLWRKASATQFTIDESVAVGLAQAEPRARQVGFWVTGVAIWLGWNLSTLLGALLGDVLGDPRAYGLDAAAAAAFLALLWPRLRGRQPPAVAAGAAIVAALLTPWLMPGIPVIAAAGVAIAVGLFDPRPATTSTDEGRMP</sequence>
<name>A0A4Y3QM20_MICTE</name>
<keyword evidence="5 8" id="KW-0812">Transmembrane</keyword>
<dbReference type="GO" id="GO:1903785">
    <property type="term" value="P:L-valine transmembrane transport"/>
    <property type="evidence" value="ECO:0007669"/>
    <property type="project" value="TreeGrafter"/>
</dbReference>
<evidence type="ECO:0000313" key="9">
    <source>
        <dbReference type="EMBL" id="GEB46151.1"/>
    </source>
</evidence>
<dbReference type="EMBL" id="BJML01000006">
    <property type="protein sequence ID" value="GEB46151.1"/>
    <property type="molecule type" value="Genomic_DNA"/>
</dbReference>
<comment type="similarity">
    <text evidence="2">Belongs to the AzlC family.</text>
</comment>
<reference evidence="9 10" key="1">
    <citation type="submission" date="2019-06" db="EMBL/GenBank/DDBJ databases">
        <title>Whole genome shotgun sequence of Microbacterium testaceum NBRC 12675.</title>
        <authorList>
            <person name="Hosoyama A."/>
            <person name="Uohara A."/>
            <person name="Ohji S."/>
            <person name="Ichikawa N."/>
        </authorList>
    </citation>
    <scope>NUCLEOTIDE SEQUENCE [LARGE SCALE GENOMIC DNA]</scope>
    <source>
        <strain evidence="9 10">NBRC 12675</strain>
    </source>
</reference>
<proteinExistence type="inferred from homology"/>
<feature type="transmembrane region" description="Helical" evidence="8">
    <location>
        <begin position="139"/>
        <end position="163"/>
    </location>
</feature>
<evidence type="ECO:0000256" key="5">
    <source>
        <dbReference type="ARBA" id="ARBA00022692"/>
    </source>
</evidence>
<dbReference type="Proteomes" id="UP000319525">
    <property type="component" value="Unassembled WGS sequence"/>
</dbReference>